<protein>
    <submittedName>
        <fullName evidence="5">WD40 repeat protein</fullName>
    </submittedName>
</protein>
<dbReference type="PRINTS" id="PR00320">
    <property type="entry name" value="GPROTEINBRPT"/>
</dbReference>
<dbReference type="PANTHER" id="PTHR44129">
    <property type="entry name" value="WD REPEAT-CONTAINING PROTEIN POP1"/>
    <property type="match status" value="1"/>
</dbReference>
<reference evidence="5 6" key="1">
    <citation type="submission" date="2020-07" db="EMBL/GenBank/DDBJ databases">
        <title>Genomic Encyclopedia of Type Strains, Phase IV (KMG-IV): sequencing the most valuable type-strain genomes for metagenomic binning, comparative biology and taxonomic classification.</title>
        <authorList>
            <person name="Goeker M."/>
        </authorList>
    </citation>
    <scope>NUCLEOTIDE SEQUENCE [LARGE SCALE GENOMIC DNA]</scope>
    <source>
        <strain evidence="5 6">DSM 45533</strain>
    </source>
</reference>
<dbReference type="InterPro" id="IPR015943">
    <property type="entry name" value="WD40/YVTN_repeat-like_dom_sf"/>
</dbReference>
<keyword evidence="1 3" id="KW-0853">WD repeat</keyword>
<feature type="repeat" description="WD" evidence="3">
    <location>
        <begin position="623"/>
        <end position="664"/>
    </location>
</feature>
<organism evidence="5 6">
    <name type="scientific">Nonomuraea soli</name>
    <dbReference type="NCBI Taxonomy" id="1032476"/>
    <lineage>
        <taxon>Bacteria</taxon>
        <taxon>Bacillati</taxon>
        <taxon>Actinomycetota</taxon>
        <taxon>Actinomycetes</taxon>
        <taxon>Streptosporangiales</taxon>
        <taxon>Streptosporangiaceae</taxon>
        <taxon>Nonomuraea</taxon>
    </lineage>
</organism>
<evidence type="ECO:0000313" key="6">
    <source>
        <dbReference type="Proteomes" id="UP000530928"/>
    </source>
</evidence>
<feature type="repeat" description="WD" evidence="3">
    <location>
        <begin position="974"/>
        <end position="1015"/>
    </location>
</feature>
<dbReference type="InterPro" id="IPR011047">
    <property type="entry name" value="Quinoprotein_ADH-like_sf"/>
</dbReference>
<evidence type="ECO:0000256" key="3">
    <source>
        <dbReference type="PROSITE-ProRule" id="PRU00221"/>
    </source>
</evidence>
<comment type="caution">
    <text evidence="5">The sequence shown here is derived from an EMBL/GenBank/DDBJ whole genome shotgun (WGS) entry which is preliminary data.</text>
</comment>
<accession>A0A7W0CFA0</accession>
<dbReference type="Proteomes" id="UP000530928">
    <property type="component" value="Unassembled WGS sequence"/>
</dbReference>
<dbReference type="SUPFAM" id="SSF50998">
    <property type="entry name" value="Quinoprotein alcohol dehydrogenase-like"/>
    <property type="match status" value="1"/>
</dbReference>
<dbReference type="InterPro" id="IPR050349">
    <property type="entry name" value="WD_LIS1/nudF_dynein_reg"/>
</dbReference>
<dbReference type="Pfam" id="PF20703">
    <property type="entry name" value="nSTAND1"/>
    <property type="match status" value="2"/>
</dbReference>
<feature type="repeat" description="WD" evidence="3">
    <location>
        <begin position="1060"/>
        <end position="1093"/>
    </location>
</feature>
<feature type="repeat" description="WD" evidence="3">
    <location>
        <begin position="844"/>
        <end position="877"/>
    </location>
</feature>
<feature type="domain" description="Novel STAND NTPase 1" evidence="4">
    <location>
        <begin position="183"/>
        <end position="439"/>
    </location>
</feature>
<proteinExistence type="predicted"/>
<dbReference type="SUPFAM" id="SSF69322">
    <property type="entry name" value="Tricorn protease domain 2"/>
    <property type="match status" value="1"/>
</dbReference>
<feature type="repeat" description="WD" evidence="3">
    <location>
        <begin position="669"/>
        <end position="710"/>
    </location>
</feature>
<dbReference type="EMBL" id="JACDUR010000001">
    <property type="protein sequence ID" value="MBA2890074.1"/>
    <property type="molecule type" value="Genomic_DNA"/>
</dbReference>
<dbReference type="PROSITE" id="PS50082">
    <property type="entry name" value="WD_REPEATS_2"/>
    <property type="match status" value="7"/>
</dbReference>
<dbReference type="PROSITE" id="PS00678">
    <property type="entry name" value="WD_REPEATS_1"/>
    <property type="match status" value="3"/>
</dbReference>
<dbReference type="InterPro" id="IPR049052">
    <property type="entry name" value="nSTAND1"/>
</dbReference>
<evidence type="ECO:0000313" key="5">
    <source>
        <dbReference type="EMBL" id="MBA2890074.1"/>
    </source>
</evidence>
<dbReference type="InterPro" id="IPR027417">
    <property type="entry name" value="P-loop_NTPase"/>
</dbReference>
<dbReference type="RefSeq" id="WP_181608799.1">
    <property type="nucleotide sequence ID" value="NZ_BAABAM010000001.1"/>
</dbReference>
<dbReference type="Pfam" id="PF00400">
    <property type="entry name" value="WD40"/>
    <property type="match status" value="8"/>
</dbReference>
<name>A0A7W0CFA0_9ACTN</name>
<dbReference type="AlphaFoldDB" id="A0A7W0CFA0"/>
<sequence>MADGLARDVARSDPDRVATREDLGRELTLLRTTARKTIRELGAAAAMPYGTLGGWFRGANVPLASQVHQFEKVLTVCGVTHPAERERWVRALVRVRRSPGRRPADDPAPYRGLASFQPGDADWFFGRQELTVQLVDQVSPGLTMVVGPSGSGKSSLLRAGLIPALASWAMLPPGESLDPELGDRVVIVDQFEEIFTSEMPESDRLRFIDELAELATTTPVVVGMRADFYPHALRHPALANALQSRQFVISPMTDGQLRQAIEEPARRAGIDIDPALVELLLREIVPQEAGALPLLSHTLLAIWENRQGRRMTLEHYRASGGLHGAVATTAEAVYAELDAGQRELARQLFLRMTHIGTSTADTRRRVSRDELADEIEPVLERFVARRLLTVDADTVQISHEALLSAWPRLRSWIDADRAGLRVLQQLTQAAQLWESSGLDSGVLYRGGQLEAAREWADDPDHRAAMNSLERRFLDTSLRQHRRRNRQLHQLLAALAVLALVAGGLAVYSQSERMEADQARDVAISRTVTMTAARLRVTDPALAAQLAVAAYRIAPTLEARSGLAELTGSPAVTRLVRPSRASQTVAVSPSGRLLAGAGAAVTDSTILLWDLTTPRRPVRVGAPLSGHTSSVYAVAFSPDGRVLATGSKDRTVRLWDVSSPSRPQPLGAPVTGLADTVYALAFSPDGRALAIGGRDGTIRFWDLRTSTLSAPRTGPGGAVRTLAFRADGRVLAAGNGTDMEGALQLWNTSDLANVQPAGPPLAQPSRINTVAYHESLLAVGSNDGSVRLWNTTRPDKPEELGKPLVAEVGVWVNMVSFSSDGRLLAVGSSNKARVWDVGAAQVVSVLPHREPVTGVRFGDEDRLLITNAADGVARLWDLPGPVIKQTDVPIDNVVFRPGSTLLATAAGDIRLWDVAGRRPVPVTPPLTAPPPYDRMGSTVAISPDGRTLAGGTRLGNAVLLWDITDPARPGRGKSLLGPSALIQTVAFSPDGALLAAGSDDGTVRLWDARTWQPLGTLDAGSGRVFAVAFSPNGRTLAAALQGGTVALWDVAAAPALTARFMTALGDDVRSVTFSHDGRLLAAGNASGTTRIWQITDPARPIQLGAPLAGPDGRIFAVAFDPYDRTLAMGTGAGQLWLWDITHPARPQGRLAINSPGESFTELAFSADGSMLASAGGDVRLWETDPARIAERVCRESGDVITEAEWRKHVADVPFRPPCPASQP</sequence>
<keyword evidence="6" id="KW-1185">Reference proteome</keyword>
<dbReference type="SUPFAM" id="SSF52540">
    <property type="entry name" value="P-loop containing nucleoside triphosphate hydrolases"/>
    <property type="match status" value="1"/>
</dbReference>
<feature type="repeat" description="WD" evidence="3">
    <location>
        <begin position="1016"/>
        <end position="1057"/>
    </location>
</feature>
<dbReference type="InterPro" id="IPR019775">
    <property type="entry name" value="WD40_repeat_CS"/>
</dbReference>
<evidence type="ECO:0000256" key="1">
    <source>
        <dbReference type="ARBA" id="ARBA00022574"/>
    </source>
</evidence>
<evidence type="ECO:0000256" key="2">
    <source>
        <dbReference type="ARBA" id="ARBA00022737"/>
    </source>
</evidence>
<keyword evidence="2" id="KW-0677">Repeat</keyword>
<dbReference type="CDD" id="cd00200">
    <property type="entry name" value="WD40"/>
    <property type="match status" value="2"/>
</dbReference>
<dbReference type="SMART" id="SM00320">
    <property type="entry name" value="WD40"/>
    <property type="match status" value="13"/>
</dbReference>
<dbReference type="InterPro" id="IPR001680">
    <property type="entry name" value="WD40_rpt"/>
</dbReference>
<dbReference type="Gene3D" id="2.130.10.10">
    <property type="entry name" value="YVTN repeat-like/Quinoprotein amine dehydrogenase"/>
    <property type="match status" value="4"/>
</dbReference>
<evidence type="ECO:0000259" key="4">
    <source>
        <dbReference type="Pfam" id="PF20703"/>
    </source>
</evidence>
<dbReference type="InterPro" id="IPR020472">
    <property type="entry name" value="WD40_PAC1"/>
</dbReference>
<dbReference type="PROSITE" id="PS50294">
    <property type="entry name" value="WD_REPEATS_REGION"/>
    <property type="match status" value="6"/>
</dbReference>
<feature type="domain" description="Novel STAND NTPase 1" evidence="4">
    <location>
        <begin position="109"/>
        <end position="169"/>
    </location>
</feature>
<gene>
    <name evidence="5" type="ORF">HNR30_001409</name>
</gene>
<feature type="repeat" description="WD" evidence="3">
    <location>
        <begin position="759"/>
        <end position="798"/>
    </location>
</feature>